<dbReference type="InterPro" id="IPR001130">
    <property type="entry name" value="TatD-like"/>
</dbReference>
<feature type="region of interest" description="Disordered" evidence="2">
    <location>
        <begin position="1"/>
        <end position="73"/>
    </location>
</feature>
<reference evidence="3 4" key="1">
    <citation type="submission" date="2023-05" db="EMBL/GenBank/DDBJ databases">
        <title>Lithophilousrod everest ZFBP1038 complete genpme.</title>
        <authorList>
            <person name="Tian M."/>
        </authorList>
    </citation>
    <scope>NUCLEOTIDE SEQUENCE [LARGE SCALE GENOMIC DNA]</scope>
    <source>
        <strain evidence="3 4">ZFBP1038</strain>
    </source>
</reference>
<dbReference type="EMBL" id="CP090958">
    <property type="protein sequence ID" value="WGW12854.1"/>
    <property type="molecule type" value="Genomic_DNA"/>
</dbReference>
<protein>
    <submittedName>
        <fullName evidence="3">TatD family hydrolase</fullName>
    </submittedName>
</protein>
<keyword evidence="1 3" id="KW-0378">Hydrolase</keyword>
<dbReference type="InterPro" id="IPR032466">
    <property type="entry name" value="Metal_Hydrolase"/>
</dbReference>
<gene>
    <name evidence="3" type="ORF">LWF01_03510</name>
</gene>
<dbReference type="RefSeq" id="WP_349639660.1">
    <property type="nucleotide sequence ID" value="NZ_CP090958.1"/>
</dbReference>
<name>A0ABY8QWU6_9MICO</name>
<keyword evidence="4" id="KW-1185">Reference proteome</keyword>
<dbReference type="PROSITE" id="PS01091">
    <property type="entry name" value="TATD_3"/>
    <property type="match status" value="1"/>
</dbReference>
<dbReference type="PIRSF" id="PIRSF005902">
    <property type="entry name" value="DNase_TatD"/>
    <property type="match status" value="1"/>
</dbReference>
<proteinExistence type="predicted"/>
<dbReference type="GO" id="GO:0016787">
    <property type="term" value="F:hydrolase activity"/>
    <property type="evidence" value="ECO:0007669"/>
    <property type="project" value="UniProtKB-KW"/>
</dbReference>
<dbReference type="PANTHER" id="PTHR46124:SF2">
    <property type="entry name" value="D-AMINOACYL-TRNA DEACYLASE"/>
    <property type="match status" value="1"/>
</dbReference>
<dbReference type="Pfam" id="PF01026">
    <property type="entry name" value="TatD_DNase"/>
    <property type="match status" value="1"/>
</dbReference>
<dbReference type="SUPFAM" id="SSF51556">
    <property type="entry name" value="Metallo-dependent hydrolases"/>
    <property type="match status" value="1"/>
</dbReference>
<dbReference type="PANTHER" id="PTHR46124">
    <property type="entry name" value="D-AMINOACYL-TRNA DEACYLASE"/>
    <property type="match status" value="1"/>
</dbReference>
<dbReference type="CDD" id="cd01310">
    <property type="entry name" value="TatD_DNAse"/>
    <property type="match status" value="1"/>
</dbReference>
<dbReference type="Proteomes" id="UP001209083">
    <property type="component" value="Chromosome"/>
</dbReference>
<organism evidence="3 4">
    <name type="scientific">Saxibacter everestensis</name>
    <dbReference type="NCBI Taxonomy" id="2909229"/>
    <lineage>
        <taxon>Bacteria</taxon>
        <taxon>Bacillati</taxon>
        <taxon>Actinomycetota</taxon>
        <taxon>Actinomycetes</taxon>
        <taxon>Micrococcales</taxon>
        <taxon>Brevibacteriaceae</taxon>
        <taxon>Saxibacter</taxon>
    </lineage>
</organism>
<sequence>MAKPSSRAAGEYPAVPEPLPHPIVDNHTHLDIGTGARLLEAEREESSSPEVGGPESENAEAGGPESEDSGEFPGLDWFLTQAEAAGVPRAVQIGCELPAARWTAELVSSTPQLLGGAALHPNEAPRLAALGTLDDALAEIEHLSSGPRMRVVGETGLDYFRTGEEGLKAQEYSFREHIGIAKRLGLALQIHDREAHDDVLRVLDEEGAPDITVFHCFSGDLEMAEFCAAKGWYLSFAGNSTFRNAHDLRAAAAVVPLAQILTETDAPFLTPHPHRGMPGGSYLTGITARILAEVRGEPLEEFCQAVWNNSERVYGSWE</sequence>
<accession>A0ABY8QWU6</accession>
<dbReference type="Gene3D" id="3.20.20.140">
    <property type="entry name" value="Metal-dependent hydrolases"/>
    <property type="match status" value="1"/>
</dbReference>
<dbReference type="InterPro" id="IPR018228">
    <property type="entry name" value="DNase_TatD-rel_CS"/>
</dbReference>
<evidence type="ECO:0000256" key="1">
    <source>
        <dbReference type="ARBA" id="ARBA00022801"/>
    </source>
</evidence>
<evidence type="ECO:0000313" key="4">
    <source>
        <dbReference type="Proteomes" id="UP001209083"/>
    </source>
</evidence>
<evidence type="ECO:0000256" key="2">
    <source>
        <dbReference type="SAM" id="MobiDB-lite"/>
    </source>
</evidence>
<evidence type="ECO:0000313" key="3">
    <source>
        <dbReference type="EMBL" id="WGW12854.1"/>
    </source>
</evidence>